<reference evidence="2" key="1">
    <citation type="journal article" date="2022" name="bioRxiv">
        <title>Sequencing and chromosome-scale assembly of the giantPleurodeles waltlgenome.</title>
        <authorList>
            <person name="Brown T."/>
            <person name="Elewa A."/>
            <person name="Iarovenko S."/>
            <person name="Subramanian E."/>
            <person name="Araus A.J."/>
            <person name="Petzold A."/>
            <person name="Susuki M."/>
            <person name="Suzuki K.-i.T."/>
            <person name="Hayashi T."/>
            <person name="Toyoda A."/>
            <person name="Oliveira C."/>
            <person name="Osipova E."/>
            <person name="Leigh N.D."/>
            <person name="Simon A."/>
            <person name="Yun M.H."/>
        </authorList>
    </citation>
    <scope>NUCLEOTIDE SEQUENCE</scope>
    <source>
        <strain evidence="2">20211129_DDA</strain>
        <tissue evidence="2">Liver</tissue>
    </source>
</reference>
<evidence type="ECO:0000313" key="2">
    <source>
        <dbReference type="EMBL" id="KAJ1184685.1"/>
    </source>
</evidence>
<feature type="compositionally biased region" description="Basic and acidic residues" evidence="1">
    <location>
        <begin position="334"/>
        <end position="348"/>
    </location>
</feature>
<sequence>MEDVSEWAIAEGVWMRHVHSEDKLEDDFRAWLTMLSELRESRGLAASGVQHSVHGLPTTPKRQELTRAVGFYCKKHSSGCPTHLTEPQSKSNPQRVSPQIKSRWHPQATLRPSISAKRLHITVGIQFTHRAQTPRYKGPAQLQALSRFPHAGVARFRQAVPGLSSKQPKGAPNRPSKYNKVEVPLWSGSPSRGSEGVVPKLGHSLPQPSALLRQRLPGAAILGSVPSPRTHQHSRRPAPGAPPAYPRPGIIILSRRPVHPKGCRAQKGKPPPARGRGSPKGYPTAWAPKPRGPRPDQPPTRPLRTLSLPAVHNCRERLQFFSSPRHKSAQGVEDSTRPAHAELDRGAELGRPAMLQLSPGLPGRHLQARPRRSRPQDKR</sequence>
<evidence type="ECO:0000256" key="1">
    <source>
        <dbReference type="SAM" id="MobiDB-lite"/>
    </source>
</evidence>
<evidence type="ECO:0000313" key="3">
    <source>
        <dbReference type="Proteomes" id="UP001066276"/>
    </source>
</evidence>
<dbReference type="Proteomes" id="UP001066276">
    <property type="component" value="Chromosome 3_1"/>
</dbReference>
<feature type="region of interest" description="Disordered" evidence="1">
    <location>
        <begin position="221"/>
        <end position="305"/>
    </location>
</feature>
<name>A0AAV7U759_PLEWA</name>
<feature type="region of interest" description="Disordered" evidence="1">
    <location>
        <begin position="322"/>
        <end position="379"/>
    </location>
</feature>
<comment type="caution">
    <text evidence="2">The sequence shown here is derived from an EMBL/GenBank/DDBJ whole genome shotgun (WGS) entry which is preliminary data.</text>
</comment>
<accession>A0AAV7U759</accession>
<proteinExistence type="predicted"/>
<keyword evidence="3" id="KW-1185">Reference proteome</keyword>
<organism evidence="2 3">
    <name type="scientific">Pleurodeles waltl</name>
    <name type="common">Iberian ribbed newt</name>
    <dbReference type="NCBI Taxonomy" id="8319"/>
    <lineage>
        <taxon>Eukaryota</taxon>
        <taxon>Metazoa</taxon>
        <taxon>Chordata</taxon>
        <taxon>Craniata</taxon>
        <taxon>Vertebrata</taxon>
        <taxon>Euteleostomi</taxon>
        <taxon>Amphibia</taxon>
        <taxon>Batrachia</taxon>
        <taxon>Caudata</taxon>
        <taxon>Salamandroidea</taxon>
        <taxon>Salamandridae</taxon>
        <taxon>Pleurodelinae</taxon>
        <taxon>Pleurodeles</taxon>
    </lineage>
</organism>
<feature type="compositionally biased region" description="Polar residues" evidence="1">
    <location>
        <begin position="85"/>
        <end position="100"/>
    </location>
</feature>
<protein>
    <submittedName>
        <fullName evidence="2">Uncharacterized protein</fullName>
    </submittedName>
</protein>
<dbReference type="EMBL" id="JANPWB010000005">
    <property type="protein sequence ID" value="KAJ1184685.1"/>
    <property type="molecule type" value="Genomic_DNA"/>
</dbReference>
<feature type="region of interest" description="Disordered" evidence="1">
    <location>
        <begin position="79"/>
        <end position="106"/>
    </location>
</feature>
<feature type="compositionally biased region" description="Basic residues" evidence="1">
    <location>
        <begin position="256"/>
        <end position="267"/>
    </location>
</feature>
<feature type="region of interest" description="Disordered" evidence="1">
    <location>
        <begin position="159"/>
        <end position="202"/>
    </location>
</feature>
<dbReference type="AlphaFoldDB" id="A0AAV7U759"/>
<gene>
    <name evidence="2" type="ORF">NDU88_001488</name>
</gene>